<gene>
    <name evidence="1" type="ORF">LARSCL_LOCUS5562</name>
</gene>
<protein>
    <submittedName>
        <fullName evidence="1">Uncharacterized protein</fullName>
    </submittedName>
</protein>
<keyword evidence="2" id="KW-1185">Reference proteome</keyword>
<name>A0AAV1ZGT0_9ARAC</name>
<dbReference type="Proteomes" id="UP001497382">
    <property type="component" value="Unassembled WGS sequence"/>
</dbReference>
<organism evidence="1 2">
    <name type="scientific">Larinioides sclopetarius</name>
    <dbReference type="NCBI Taxonomy" id="280406"/>
    <lineage>
        <taxon>Eukaryota</taxon>
        <taxon>Metazoa</taxon>
        <taxon>Ecdysozoa</taxon>
        <taxon>Arthropoda</taxon>
        <taxon>Chelicerata</taxon>
        <taxon>Arachnida</taxon>
        <taxon>Araneae</taxon>
        <taxon>Araneomorphae</taxon>
        <taxon>Entelegynae</taxon>
        <taxon>Araneoidea</taxon>
        <taxon>Araneidae</taxon>
        <taxon>Larinioides</taxon>
    </lineage>
</organism>
<comment type="caution">
    <text evidence="1">The sequence shown here is derived from an EMBL/GenBank/DDBJ whole genome shotgun (WGS) entry which is preliminary data.</text>
</comment>
<dbReference type="AlphaFoldDB" id="A0AAV1ZGT0"/>
<proteinExistence type="predicted"/>
<evidence type="ECO:0000313" key="2">
    <source>
        <dbReference type="Proteomes" id="UP001497382"/>
    </source>
</evidence>
<accession>A0AAV1ZGT0</accession>
<reference evidence="1 2" key="1">
    <citation type="submission" date="2024-04" db="EMBL/GenBank/DDBJ databases">
        <authorList>
            <person name="Rising A."/>
            <person name="Reimegard J."/>
            <person name="Sonavane S."/>
            <person name="Akerstrom W."/>
            <person name="Nylinder S."/>
            <person name="Hedman E."/>
            <person name="Kallberg Y."/>
        </authorList>
    </citation>
    <scope>NUCLEOTIDE SEQUENCE [LARGE SCALE GENOMIC DNA]</scope>
</reference>
<dbReference type="EMBL" id="CAXIEN010000051">
    <property type="protein sequence ID" value="CAL1270918.1"/>
    <property type="molecule type" value="Genomic_DNA"/>
</dbReference>
<sequence>MGTVILHDREKFIDVLVQPGNFIATEDIKKLIPKTSPFIAQEVNLILPHKMQTFWAPLLRKIHNRELMPMFLEKLLLAQEKCKIKICQKTAIAWTLQILMGAVSSTSVLADSFRKKELLPNLPGLIYACMKGTTPYSVELLSALVARCKEKKKLNYLFYMMAIYQGQFLPKEDSSSKRKRDIDNEIIFTVEDVEEELNEMRAKKMRAENRVNIWSSPSVTMDFSNIPIGAILNPVTLDAGQDGLEDSWRERIKNEPSVDDNFIDNRNDGEGTVEEEITHDINTFPVTTIPENFDMIYRRRPK</sequence>
<evidence type="ECO:0000313" key="1">
    <source>
        <dbReference type="EMBL" id="CAL1270918.1"/>
    </source>
</evidence>